<reference evidence="1" key="2">
    <citation type="journal article" date="2021" name="J Anim Sci Technol">
        <title>Complete genome sequence of Paenibacillus konkukensis sp. nov. SK3146 as a potential probiotic strain.</title>
        <authorList>
            <person name="Jung H.I."/>
            <person name="Park S."/>
            <person name="Niu K.M."/>
            <person name="Lee S.W."/>
            <person name="Kothari D."/>
            <person name="Yi K.J."/>
            <person name="Kim S.K."/>
        </authorList>
    </citation>
    <scope>NUCLEOTIDE SEQUENCE</scope>
    <source>
        <strain evidence="1">SK3146</strain>
    </source>
</reference>
<dbReference type="EMBL" id="CP027059">
    <property type="protein sequence ID" value="UQZ84027.1"/>
    <property type="molecule type" value="Genomic_DNA"/>
</dbReference>
<organism evidence="1 2">
    <name type="scientific">Paenibacillus konkukensis</name>
    <dbReference type="NCBI Taxonomy" id="2020716"/>
    <lineage>
        <taxon>Bacteria</taxon>
        <taxon>Bacillati</taxon>
        <taxon>Bacillota</taxon>
        <taxon>Bacilli</taxon>
        <taxon>Bacillales</taxon>
        <taxon>Paenibacillaceae</taxon>
        <taxon>Paenibacillus</taxon>
    </lineage>
</organism>
<evidence type="ECO:0000313" key="1">
    <source>
        <dbReference type="EMBL" id="UQZ84027.1"/>
    </source>
</evidence>
<name>A0ABY4RNL9_9BACL</name>
<evidence type="ECO:0000313" key="2">
    <source>
        <dbReference type="Proteomes" id="UP001057134"/>
    </source>
</evidence>
<keyword evidence="2" id="KW-1185">Reference proteome</keyword>
<dbReference type="Proteomes" id="UP001057134">
    <property type="component" value="Chromosome"/>
</dbReference>
<gene>
    <name evidence="1" type="ORF">SK3146_03239</name>
</gene>
<accession>A0ABY4RNL9</accession>
<sequence>MPDLTPKLGIQKPLGNETVTRAGWNANWDIIDAAAQKEIAKSTSSPASPKTDDLWIDTSITPHTLKRYTGSVWRDVGIPATSIQNAIDNARKDSTKEFVLEVRTSDPASPAIGRMWLRSDL</sequence>
<protein>
    <submittedName>
        <fullName evidence="1">Uncharacterized protein</fullName>
    </submittedName>
</protein>
<proteinExistence type="predicted"/>
<reference evidence="1" key="1">
    <citation type="submission" date="2018-02" db="EMBL/GenBank/DDBJ databases">
        <authorList>
            <person name="Kim S.-K."/>
            <person name="Jung H.-I."/>
            <person name="Lee S.-W."/>
        </authorList>
    </citation>
    <scope>NUCLEOTIDE SEQUENCE</scope>
    <source>
        <strain evidence="1">SK3146</strain>
    </source>
</reference>
<dbReference type="RefSeq" id="WP_249865983.1">
    <property type="nucleotide sequence ID" value="NZ_CP027059.1"/>
</dbReference>